<protein>
    <submittedName>
        <fullName evidence="2">Uncharacterized protein</fullName>
    </submittedName>
</protein>
<keyword evidence="3" id="KW-1185">Reference proteome</keyword>
<organism evidence="2 3">
    <name type="scientific">Legionella sainthelensi</name>
    <dbReference type="NCBI Taxonomy" id="28087"/>
    <lineage>
        <taxon>Bacteria</taxon>
        <taxon>Pseudomonadati</taxon>
        <taxon>Pseudomonadota</taxon>
        <taxon>Gammaproteobacteria</taxon>
        <taxon>Legionellales</taxon>
        <taxon>Legionellaceae</taxon>
        <taxon>Legionella</taxon>
    </lineage>
</organism>
<sequence length="66" mass="7728">MNKDHMPTHYSQLMIILSLIYCNKNPRITLNLKPQPWYVNNENIVFGILLLLPIWSWGAHLVINAL</sequence>
<keyword evidence="1" id="KW-0812">Transmembrane</keyword>
<name>A0A2H5FI39_9GAMM</name>
<accession>A0A2H5FI39</accession>
<keyword evidence="1" id="KW-1133">Transmembrane helix</keyword>
<reference evidence="2 3" key="1">
    <citation type="submission" date="2017-12" db="EMBL/GenBank/DDBJ databases">
        <title>Legionella sainthelensi LA01-117, whole genome sequence of a clinical isolate from New Zealand.</title>
        <authorList>
            <person name="Cree S.L."/>
            <person name="Slow S."/>
            <person name="Kennedy M.A."/>
            <person name="Murdoch D.R."/>
            <person name="Biggs P.J."/>
            <person name="Anderson T."/>
        </authorList>
    </citation>
    <scope>NUCLEOTIDE SEQUENCE [LARGE SCALE GENOMIC DNA]</scope>
    <source>
        <strain evidence="2 3">LA01-117</strain>
    </source>
</reference>
<evidence type="ECO:0000313" key="2">
    <source>
        <dbReference type="EMBL" id="AUH71220.1"/>
    </source>
</evidence>
<evidence type="ECO:0000313" key="3">
    <source>
        <dbReference type="Proteomes" id="UP000234343"/>
    </source>
</evidence>
<dbReference type="EMBL" id="CP025491">
    <property type="protein sequence ID" value="AUH71220.1"/>
    <property type="molecule type" value="Genomic_DNA"/>
</dbReference>
<dbReference type="AlphaFoldDB" id="A0A2H5FI39"/>
<evidence type="ECO:0000256" key="1">
    <source>
        <dbReference type="SAM" id="Phobius"/>
    </source>
</evidence>
<gene>
    <name evidence="2" type="ORF">CAB17_03440</name>
</gene>
<dbReference type="Proteomes" id="UP000234343">
    <property type="component" value="Chromosome"/>
</dbReference>
<feature type="transmembrane region" description="Helical" evidence="1">
    <location>
        <begin position="44"/>
        <end position="63"/>
    </location>
</feature>
<keyword evidence="1" id="KW-0472">Membrane</keyword>
<dbReference type="KEGG" id="lsh:CAB17_03440"/>
<proteinExistence type="predicted"/>